<feature type="compositionally biased region" description="Polar residues" evidence="1">
    <location>
        <begin position="1"/>
        <end position="11"/>
    </location>
</feature>
<proteinExistence type="predicted"/>
<comment type="caution">
    <text evidence="2">The sequence shown here is derived from an EMBL/GenBank/DDBJ whole genome shotgun (WGS) entry which is preliminary data.</text>
</comment>
<dbReference type="EMBL" id="BNED01000003">
    <property type="protein sequence ID" value="GHI74782.1"/>
    <property type="molecule type" value="Genomic_DNA"/>
</dbReference>
<accession>A0ABQ3T326</accession>
<evidence type="ECO:0000256" key="1">
    <source>
        <dbReference type="SAM" id="MobiDB-lite"/>
    </source>
</evidence>
<gene>
    <name evidence="2" type="ORF">Sspor_03430</name>
</gene>
<dbReference type="Proteomes" id="UP000608522">
    <property type="component" value="Unassembled WGS sequence"/>
</dbReference>
<feature type="region of interest" description="Disordered" evidence="1">
    <location>
        <begin position="1"/>
        <end position="21"/>
    </location>
</feature>
<reference evidence="3" key="1">
    <citation type="submission" date="2023-07" db="EMBL/GenBank/DDBJ databases">
        <title>Whole genome shotgun sequence of Streptomyces spororaveus NBRC 15456.</title>
        <authorList>
            <person name="Komaki H."/>
            <person name="Tamura T."/>
        </authorList>
    </citation>
    <scope>NUCLEOTIDE SEQUENCE [LARGE SCALE GENOMIC DNA]</scope>
    <source>
        <strain evidence="3">NBRC 15456</strain>
    </source>
</reference>
<evidence type="ECO:0000313" key="3">
    <source>
        <dbReference type="Proteomes" id="UP000608522"/>
    </source>
</evidence>
<organism evidence="2 3">
    <name type="scientific">Streptomyces spororaveus</name>
    <dbReference type="NCBI Taxonomy" id="284039"/>
    <lineage>
        <taxon>Bacteria</taxon>
        <taxon>Bacillati</taxon>
        <taxon>Actinomycetota</taxon>
        <taxon>Actinomycetes</taxon>
        <taxon>Kitasatosporales</taxon>
        <taxon>Streptomycetaceae</taxon>
        <taxon>Streptomyces</taxon>
    </lineage>
</organism>
<protein>
    <submittedName>
        <fullName evidence="2">Uncharacterized protein</fullName>
    </submittedName>
</protein>
<name>A0ABQ3T326_9ACTN</name>
<evidence type="ECO:0000313" key="2">
    <source>
        <dbReference type="EMBL" id="GHI74782.1"/>
    </source>
</evidence>
<sequence length="60" mass="5881">MQDSGVASRLSSPVGGVSVRKGASAPVGIEPLIGSAGAAAPGRLGRLQVWSAEGRPIIGK</sequence>
<keyword evidence="3" id="KW-1185">Reference proteome</keyword>